<proteinExistence type="predicted"/>
<reference evidence="2 3" key="1">
    <citation type="submission" date="2019-01" db="EMBL/GenBank/DDBJ databases">
        <title>Draft genome sequence of Psathyrella aberdarensis IHI B618.</title>
        <authorList>
            <person name="Buettner E."/>
            <person name="Kellner H."/>
        </authorList>
    </citation>
    <scope>NUCLEOTIDE SEQUENCE [LARGE SCALE GENOMIC DNA]</scope>
    <source>
        <strain evidence="2 3">IHI B618</strain>
    </source>
</reference>
<organism evidence="2 3">
    <name type="scientific">Candolleomyces aberdarensis</name>
    <dbReference type="NCBI Taxonomy" id="2316362"/>
    <lineage>
        <taxon>Eukaryota</taxon>
        <taxon>Fungi</taxon>
        <taxon>Dikarya</taxon>
        <taxon>Basidiomycota</taxon>
        <taxon>Agaricomycotina</taxon>
        <taxon>Agaricomycetes</taxon>
        <taxon>Agaricomycetidae</taxon>
        <taxon>Agaricales</taxon>
        <taxon>Agaricineae</taxon>
        <taxon>Psathyrellaceae</taxon>
        <taxon>Candolleomyces</taxon>
    </lineage>
</organism>
<feature type="region of interest" description="Disordered" evidence="1">
    <location>
        <begin position="1"/>
        <end position="85"/>
    </location>
</feature>
<accession>A0A4Q2DEU5</accession>
<dbReference type="AlphaFoldDB" id="A0A4Q2DEU5"/>
<evidence type="ECO:0000313" key="3">
    <source>
        <dbReference type="Proteomes" id="UP000290288"/>
    </source>
</evidence>
<comment type="caution">
    <text evidence="2">The sequence shown here is derived from an EMBL/GenBank/DDBJ whole genome shotgun (WGS) entry which is preliminary data.</text>
</comment>
<evidence type="ECO:0000256" key="1">
    <source>
        <dbReference type="SAM" id="MobiDB-lite"/>
    </source>
</evidence>
<dbReference type="EMBL" id="SDEE01000276">
    <property type="protein sequence ID" value="RXW18300.1"/>
    <property type="molecule type" value="Genomic_DNA"/>
</dbReference>
<sequence>MPFQPPRNNQVGGAPPIIPGGPMQHKYPEQAHYGLGGKEQVQRQENPPPAYNEQGLVNNSLVAPPNAAHNAPQTADDRFVGGFRQ</sequence>
<feature type="compositionally biased region" description="Polar residues" evidence="1">
    <location>
        <begin position="1"/>
        <end position="11"/>
    </location>
</feature>
<keyword evidence="3" id="KW-1185">Reference proteome</keyword>
<gene>
    <name evidence="2" type="ORF">EST38_g7558</name>
</gene>
<name>A0A4Q2DEU5_9AGAR</name>
<dbReference type="Proteomes" id="UP000290288">
    <property type="component" value="Unassembled WGS sequence"/>
</dbReference>
<evidence type="ECO:0000313" key="2">
    <source>
        <dbReference type="EMBL" id="RXW18300.1"/>
    </source>
</evidence>
<protein>
    <submittedName>
        <fullName evidence="2">Uncharacterized protein</fullName>
    </submittedName>
</protein>